<dbReference type="RefSeq" id="WP_058356561.1">
    <property type="nucleotide sequence ID" value="NZ_CABKVG010000009.1"/>
</dbReference>
<accession>A0ABY4DWW4</accession>
<sequence>MKTRLFVVHGYQAQVSSHWFAWLSRQFPAAQTQIVELPDSHHPQLDAWLDALRAAIGAVDEHTFIVAHSLGCITTLQYLNRVAATPALGGLVLVAGFAEALAGLPELNDFSQAPLNWSHLQTLAPQRLVVLSEDDAVVPAAATARLSMALQAPLLRLNQRGHFMSQDGCDTLPEVATWLCQHLPQLTPANGMM</sequence>
<dbReference type="Gene3D" id="3.40.50.1820">
    <property type="entry name" value="alpha/beta hydrolase"/>
    <property type="match status" value="1"/>
</dbReference>
<name>A0ABY4DWW4_9NEIS</name>
<dbReference type="Proteomes" id="UP000832011">
    <property type="component" value="Chromosome"/>
</dbReference>
<dbReference type="InterPro" id="IPR010662">
    <property type="entry name" value="RBBP9/YdeN"/>
</dbReference>
<proteinExistence type="predicted"/>
<dbReference type="SUPFAM" id="SSF53474">
    <property type="entry name" value="alpha/beta-Hydrolases"/>
    <property type="match status" value="1"/>
</dbReference>
<organism evidence="1 2">
    <name type="scientific">Vitreoscilla massiliensis</name>
    <dbReference type="NCBI Taxonomy" id="1689272"/>
    <lineage>
        <taxon>Bacteria</taxon>
        <taxon>Pseudomonadati</taxon>
        <taxon>Pseudomonadota</taxon>
        <taxon>Betaproteobacteria</taxon>
        <taxon>Neisseriales</taxon>
        <taxon>Neisseriaceae</taxon>
        <taxon>Vitreoscilla</taxon>
    </lineage>
</organism>
<gene>
    <name evidence="1" type="ORF">LVJ82_10910</name>
</gene>
<dbReference type="PANTHER" id="PTHR15394">
    <property type="entry name" value="SERINE HYDROLASE RBBP9"/>
    <property type="match status" value="1"/>
</dbReference>
<dbReference type="EMBL" id="CP091511">
    <property type="protein sequence ID" value="UOO88001.1"/>
    <property type="molecule type" value="Genomic_DNA"/>
</dbReference>
<dbReference type="Pfam" id="PF06821">
    <property type="entry name" value="Ser_hydrolase"/>
    <property type="match status" value="1"/>
</dbReference>
<evidence type="ECO:0000313" key="1">
    <source>
        <dbReference type="EMBL" id="UOO88001.1"/>
    </source>
</evidence>
<protein>
    <submittedName>
        <fullName evidence="1">Alpha/beta hydrolase</fullName>
    </submittedName>
</protein>
<keyword evidence="1" id="KW-0378">Hydrolase</keyword>
<dbReference type="InterPro" id="IPR029058">
    <property type="entry name" value="AB_hydrolase_fold"/>
</dbReference>
<dbReference type="GO" id="GO:0016787">
    <property type="term" value="F:hydrolase activity"/>
    <property type="evidence" value="ECO:0007669"/>
    <property type="project" value="UniProtKB-KW"/>
</dbReference>
<keyword evidence="2" id="KW-1185">Reference proteome</keyword>
<dbReference type="PANTHER" id="PTHR15394:SF3">
    <property type="entry name" value="SERINE HYDROLASE RBBP9"/>
    <property type="match status" value="1"/>
</dbReference>
<evidence type="ECO:0000313" key="2">
    <source>
        <dbReference type="Proteomes" id="UP000832011"/>
    </source>
</evidence>
<reference evidence="1 2" key="1">
    <citation type="journal article" date="2022" name="Res Sq">
        <title>Evolution of multicellular longitudinally dividing oral cavity symbionts (Neisseriaceae).</title>
        <authorList>
            <person name="Nyongesa S."/>
            <person name="Weber P."/>
            <person name="Bernet E."/>
            <person name="Pullido F."/>
            <person name="Nieckarz M."/>
            <person name="Delaby M."/>
            <person name="Nieves C."/>
            <person name="Viehboeck T."/>
            <person name="Krause N."/>
            <person name="Rivera-Millot A."/>
            <person name="Nakamura A."/>
            <person name="Vischer N."/>
            <person name="VanNieuwenhze M."/>
            <person name="Brun Y."/>
            <person name="Cava F."/>
            <person name="Bulgheresi S."/>
            <person name="Veyrier F."/>
        </authorList>
    </citation>
    <scope>NUCLEOTIDE SEQUENCE [LARGE SCALE GENOMIC DNA]</scope>
    <source>
        <strain evidence="1 2">SN4</strain>
    </source>
</reference>